<dbReference type="GO" id="GO:0046872">
    <property type="term" value="F:metal ion binding"/>
    <property type="evidence" value="ECO:0007669"/>
    <property type="project" value="UniProtKB-UniRule"/>
</dbReference>
<accession>A0A512P818</accession>
<keyword evidence="4 8" id="KW-0479">Metal-binding</keyword>
<keyword evidence="5 8" id="KW-0249">Electron transport</keyword>
<organism evidence="10 11">
    <name type="scientific">Cellulomonas soli</name>
    <dbReference type="NCBI Taxonomy" id="931535"/>
    <lineage>
        <taxon>Bacteria</taxon>
        <taxon>Bacillati</taxon>
        <taxon>Actinomycetota</taxon>
        <taxon>Actinomycetes</taxon>
        <taxon>Micrococcales</taxon>
        <taxon>Cellulomonadaceae</taxon>
        <taxon>Cellulomonas</taxon>
    </lineage>
</organism>
<dbReference type="InterPro" id="IPR017896">
    <property type="entry name" value="4Fe4S_Fe-S-bd"/>
</dbReference>
<reference evidence="10 11" key="1">
    <citation type="submission" date="2019-07" db="EMBL/GenBank/DDBJ databases">
        <title>Whole genome shotgun sequence of Cellulomonas soli NBRC 109434.</title>
        <authorList>
            <person name="Hosoyama A."/>
            <person name="Uohara A."/>
            <person name="Ohji S."/>
            <person name="Ichikawa N."/>
        </authorList>
    </citation>
    <scope>NUCLEOTIDE SEQUENCE [LARGE SCALE GENOMIC DNA]</scope>
    <source>
        <strain evidence="10 11">NBRC 109434</strain>
    </source>
</reference>
<comment type="cofactor">
    <cofactor evidence="1 8">
        <name>[4Fe-4S] cluster</name>
        <dbReference type="ChEBI" id="CHEBI:49883"/>
    </cofactor>
</comment>
<keyword evidence="8" id="KW-0003">3Fe-4S</keyword>
<dbReference type="SUPFAM" id="SSF54862">
    <property type="entry name" value="4Fe-4S ferredoxins"/>
    <property type="match status" value="1"/>
</dbReference>
<keyword evidence="11" id="KW-1185">Reference proteome</keyword>
<dbReference type="Gene3D" id="3.30.70.20">
    <property type="match status" value="1"/>
</dbReference>
<name>A0A512P818_9CELL</name>
<proteinExistence type="predicted"/>
<dbReference type="GO" id="GO:0051539">
    <property type="term" value="F:4 iron, 4 sulfur cluster binding"/>
    <property type="evidence" value="ECO:0007669"/>
    <property type="project" value="UniProtKB-UniRule"/>
</dbReference>
<evidence type="ECO:0000256" key="4">
    <source>
        <dbReference type="ARBA" id="ARBA00022723"/>
    </source>
</evidence>
<keyword evidence="7 8" id="KW-0411">Iron-sulfur</keyword>
<comment type="function">
    <text evidence="8">Ferredoxins are iron-sulfur proteins that transfer electrons in a wide variety of metabolic reactions.</text>
</comment>
<evidence type="ECO:0000256" key="7">
    <source>
        <dbReference type="ARBA" id="ARBA00023014"/>
    </source>
</evidence>
<evidence type="ECO:0000256" key="8">
    <source>
        <dbReference type="RuleBase" id="RU365098"/>
    </source>
</evidence>
<evidence type="ECO:0000256" key="1">
    <source>
        <dbReference type="ARBA" id="ARBA00001966"/>
    </source>
</evidence>
<feature type="domain" description="4Fe-4S ferredoxin-type" evidence="9">
    <location>
        <begin position="31"/>
        <end position="60"/>
    </location>
</feature>
<dbReference type="PROSITE" id="PS00198">
    <property type="entry name" value="4FE4S_FER_1"/>
    <property type="match status" value="1"/>
</dbReference>
<dbReference type="GO" id="GO:0009055">
    <property type="term" value="F:electron transfer activity"/>
    <property type="evidence" value="ECO:0007669"/>
    <property type="project" value="UniProtKB-UniRule"/>
</dbReference>
<evidence type="ECO:0000313" key="10">
    <source>
        <dbReference type="EMBL" id="GEP67347.1"/>
    </source>
</evidence>
<comment type="cofactor">
    <cofactor evidence="8">
        <name>[3Fe-4S] cluster</name>
        <dbReference type="ChEBI" id="CHEBI:21137"/>
    </cofactor>
    <text evidence="8">Binds 1 [3Fe-4S] cluster.</text>
</comment>
<dbReference type="EMBL" id="BKAL01000001">
    <property type="protein sequence ID" value="GEP67347.1"/>
    <property type="molecule type" value="Genomic_DNA"/>
</dbReference>
<evidence type="ECO:0000313" key="11">
    <source>
        <dbReference type="Proteomes" id="UP000321798"/>
    </source>
</evidence>
<dbReference type="InterPro" id="IPR050294">
    <property type="entry name" value="RnfB_subfamily"/>
</dbReference>
<dbReference type="RefSeq" id="WP_146951145.1">
    <property type="nucleotide sequence ID" value="NZ_BAABBJ010000005.1"/>
</dbReference>
<dbReference type="PROSITE" id="PS51379">
    <property type="entry name" value="4FE4S_FER_2"/>
    <property type="match status" value="1"/>
</dbReference>
<dbReference type="PRINTS" id="PR00354">
    <property type="entry name" value="7FE8SFRDOXIN"/>
</dbReference>
<evidence type="ECO:0000256" key="6">
    <source>
        <dbReference type="ARBA" id="ARBA00023004"/>
    </source>
</evidence>
<gene>
    <name evidence="10" type="primary">fdxA</name>
    <name evidence="10" type="ORF">CSO01_00620</name>
</gene>
<sequence length="114" mass="12041">MAFVIGPACIDAQDRSCIDVCPVDCIYEGGRKTYINPTECIDCGACELACPELAIFPARRAKGDETREAFRDGEIEFFATVLPGRSEPVGNPGGADAFGPVGVDIPLVDGWDGA</sequence>
<dbReference type="InterPro" id="IPR000813">
    <property type="entry name" value="7Fe_ferredoxin"/>
</dbReference>
<keyword evidence="3 8" id="KW-0004">4Fe-4S</keyword>
<dbReference type="InterPro" id="IPR017900">
    <property type="entry name" value="4Fe4S_Fe_S_CS"/>
</dbReference>
<dbReference type="Pfam" id="PF00037">
    <property type="entry name" value="Fer4"/>
    <property type="match status" value="1"/>
</dbReference>
<dbReference type="PANTHER" id="PTHR42859:SF2">
    <property type="entry name" value="FERREDOXIN"/>
    <property type="match status" value="1"/>
</dbReference>
<protein>
    <recommendedName>
        <fullName evidence="8">Ferredoxin</fullName>
    </recommendedName>
</protein>
<comment type="caution">
    <text evidence="10">The sequence shown here is derived from an EMBL/GenBank/DDBJ whole genome shotgun (WGS) entry which is preliminary data.</text>
</comment>
<evidence type="ECO:0000256" key="5">
    <source>
        <dbReference type="ARBA" id="ARBA00022982"/>
    </source>
</evidence>
<dbReference type="AlphaFoldDB" id="A0A512P818"/>
<keyword evidence="2 8" id="KW-0813">Transport</keyword>
<dbReference type="GO" id="GO:0051538">
    <property type="term" value="F:3 iron, 4 sulfur cluster binding"/>
    <property type="evidence" value="ECO:0007669"/>
    <property type="project" value="UniProtKB-UniRule"/>
</dbReference>
<dbReference type="Proteomes" id="UP000321798">
    <property type="component" value="Unassembled WGS sequence"/>
</dbReference>
<evidence type="ECO:0000256" key="3">
    <source>
        <dbReference type="ARBA" id="ARBA00022485"/>
    </source>
</evidence>
<evidence type="ECO:0000259" key="9">
    <source>
        <dbReference type="PROSITE" id="PS51379"/>
    </source>
</evidence>
<dbReference type="OrthoDB" id="9803397at2"/>
<keyword evidence="6 8" id="KW-0408">Iron</keyword>
<evidence type="ECO:0000256" key="2">
    <source>
        <dbReference type="ARBA" id="ARBA00022448"/>
    </source>
</evidence>
<dbReference type="PANTHER" id="PTHR42859">
    <property type="entry name" value="OXIDOREDUCTASE"/>
    <property type="match status" value="1"/>
</dbReference>